<protein>
    <submittedName>
        <fullName evidence="6">Transcriptional regulator, TetR family</fullName>
    </submittedName>
</protein>
<dbReference type="SUPFAM" id="SSF46689">
    <property type="entry name" value="Homeodomain-like"/>
    <property type="match status" value="1"/>
</dbReference>
<evidence type="ECO:0000256" key="4">
    <source>
        <dbReference type="PROSITE-ProRule" id="PRU00335"/>
    </source>
</evidence>
<gene>
    <name evidence="6" type="ORF">CJEDD_04265</name>
</gene>
<dbReference type="InterPro" id="IPR009057">
    <property type="entry name" value="Homeodomain-like_sf"/>
</dbReference>
<proteinExistence type="predicted"/>
<dbReference type="Proteomes" id="UP001218071">
    <property type="component" value="Chromosome"/>
</dbReference>
<dbReference type="PANTHER" id="PTHR30055">
    <property type="entry name" value="HTH-TYPE TRANSCRIPTIONAL REGULATOR RUTR"/>
    <property type="match status" value="1"/>
</dbReference>
<evidence type="ECO:0000256" key="1">
    <source>
        <dbReference type="ARBA" id="ARBA00023015"/>
    </source>
</evidence>
<dbReference type="PROSITE" id="PS50977">
    <property type="entry name" value="HTH_TETR_2"/>
    <property type="match status" value="1"/>
</dbReference>
<evidence type="ECO:0000313" key="7">
    <source>
        <dbReference type="Proteomes" id="UP001218071"/>
    </source>
</evidence>
<dbReference type="Gene3D" id="1.10.357.10">
    <property type="entry name" value="Tetracycline Repressor, domain 2"/>
    <property type="match status" value="1"/>
</dbReference>
<keyword evidence="2 4" id="KW-0238">DNA-binding</keyword>
<dbReference type="PANTHER" id="PTHR30055:SF238">
    <property type="entry name" value="MYCOFACTOCIN BIOSYNTHESIS TRANSCRIPTIONAL REGULATOR MFTR-RELATED"/>
    <property type="match status" value="1"/>
</dbReference>
<dbReference type="Pfam" id="PF00440">
    <property type="entry name" value="TetR_N"/>
    <property type="match status" value="1"/>
</dbReference>
<evidence type="ECO:0000313" key="6">
    <source>
        <dbReference type="EMBL" id="WCZ38466.1"/>
    </source>
</evidence>
<feature type="DNA-binding region" description="H-T-H motif" evidence="4">
    <location>
        <begin position="37"/>
        <end position="56"/>
    </location>
</feature>
<evidence type="ECO:0000259" key="5">
    <source>
        <dbReference type="PROSITE" id="PS50977"/>
    </source>
</evidence>
<evidence type="ECO:0000256" key="3">
    <source>
        <dbReference type="ARBA" id="ARBA00023163"/>
    </source>
</evidence>
<organism evidence="6 7">
    <name type="scientific">Corynebacterium jeddahense</name>
    <dbReference type="NCBI Taxonomy" id="1414719"/>
    <lineage>
        <taxon>Bacteria</taxon>
        <taxon>Bacillati</taxon>
        <taxon>Actinomycetota</taxon>
        <taxon>Actinomycetes</taxon>
        <taxon>Mycobacteriales</taxon>
        <taxon>Corynebacteriaceae</taxon>
        <taxon>Corynebacterium</taxon>
    </lineage>
</organism>
<evidence type="ECO:0000256" key="2">
    <source>
        <dbReference type="ARBA" id="ARBA00023125"/>
    </source>
</evidence>
<sequence>MQNEEYGIRERKRRETKQRIRTEAARLIEEHGYDNVTVDDICRAAGISRRTFFNYMDSKDEAVLGAFPFTFGDEALAAIRNTPADNVLDLVIRSIDVAPGAFDGPSSECRRDLLESNPGLMQAEAARKRGFLTQLGRAIFDHLERYPNDRRHPGSAAEEAHSIIVLFQGAVTRYLWHPPEAADGVDADPIDTLRQYALQLSEYAKDMKW</sequence>
<dbReference type="InterPro" id="IPR050109">
    <property type="entry name" value="HTH-type_TetR-like_transc_reg"/>
</dbReference>
<keyword evidence="7" id="KW-1185">Reference proteome</keyword>
<keyword evidence="3" id="KW-0804">Transcription</keyword>
<dbReference type="EMBL" id="CP063194">
    <property type="protein sequence ID" value="WCZ38466.1"/>
    <property type="molecule type" value="Genomic_DNA"/>
</dbReference>
<accession>A0ABY7UIM1</accession>
<name>A0ABY7UIM1_9CORY</name>
<reference evidence="6 7" key="1">
    <citation type="submission" date="2020-10" db="EMBL/GenBank/DDBJ databases">
        <title>Complete genome sequence of Corynebacterium jeddahense DSM 45997, type strain of Corynebacterium jeddahense.</title>
        <authorList>
            <person name="Busche T."/>
            <person name="Kalinowski J."/>
            <person name="Ruckert C."/>
        </authorList>
    </citation>
    <scope>NUCLEOTIDE SEQUENCE [LARGE SCALE GENOMIC DNA]</scope>
    <source>
        <strain evidence="6 7">DSM 45997</strain>
    </source>
</reference>
<dbReference type="RefSeq" id="WP_052333819.1">
    <property type="nucleotide sequence ID" value="NZ_CBYN010000067.1"/>
</dbReference>
<keyword evidence="1" id="KW-0805">Transcription regulation</keyword>
<dbReference type="InterPro" id="IPR001647">
    <property type="entry name" value="HTH_TetR"/>
</dbReference>
<feature type="domain" description="HTH tetR-type" evidence="5">
    <location>
        <begin position="14"/>
        <end position="74"/>
    </location>
</feature>